<dbReference type="AlphaFoldDB" id="A0AAD0QTK8"/>
<evidence type="ECO:0000259" key="11">
    <source>
        <dbReference type="Pfam" id="PF00725"/>
    </source>
</evidence>
<dbReference type="SUPFAM" id="SSF51735">
    <property type="entry name" value="NAD(P)-binding Rossmann-fold domains"/>
    <property type="match status" value="1"/>
</dbReference>
<keyword evidence="5" id="KW-0597">Phosphoprotein</keyword>
<evidence type="ECO:0000259" key="12">
    <source>
        <dbReference type="Pfam" id="PF02737"/>
    </source>
</evidence>
<dbReference type="EC" id="1.1.1.45" evidence="8"/>
<evidence type="ECO:0000256" key="10">
    <source>
        <dbReference type="PIRSR" id="PIRSR000105-1"/>
    </source>
</evidence>
<name>A0AAD0QTK8_PSEDL</name>
<feature type="domain" description="3-hydroxyacyl-CoA dehydrogenase NAD binding" evidence="12">
    <location>
        <begin position="7"/>
        <end position="192"/>
    </location>
</feature>
<dbReference type="Pfam" id="PF02737">
    <property type="entry name" value="3HCDH_N"/>
    <property type="match status" value="1"/>
</dbReference>
<evidence type="ECO:0000256" key="7">
    <source>
        <dbReference type="ARBA" id="ARBA00023027"/>
    </source>
</evidence>
<keyword evidence="7" id="KW-0520">NAD</keyword>
<evidence type="ECO:0000256" key="1">
    <source>
        <dbReference type="ARBA" id="ARBA00004496"/>
    </source>
</evidence>
<dbReference type="PIRSF" id="PIRSF000105">
    <property type="entry name" value="HCDH"/>
    <property type="match status" value="1"/>
</dbReference>
<accession>A0AAD0QTK8</accession>
<dbReference type="InterPro" id="IPR013328">
    <property type="entry name" value="6PGD_dom2"/>
</dbReference>
<comment type="similarity">
    <text evidence="2">Belongs to the 3-hydroxyacyl-CoA dehydrogenase family.</text>
</comment>
<dbReference type="GO" id="GO:0005737">
    <property type="term" value="C:cytoplasm"/>
    <property type="evidence" value="ECO:0007669"/>
    <property type="project" value="UniProtKB-SubCell"/>
</dbReference>
<comment type="subcellular location">
    <subcellularLocation>
        <location evidence="1">Cytoplasm</location>
    </subcellularLocation>
</comment>
<dbReference type="GeneID" id="49611849"/>
<dbReference type="Gene3D" id="3.40.50.720">
    <property type="entry name" value="NAD(P)-binding Rossmann-like Domain"/>
    <property type="match status" value="1"/>
</dbReference>
<evidence type="ECO:0000256" key="2">
    <source>
        <dbReference type="ARBA" id="ARBA00009463"/>
    </source>
</evidence>
<dbReference type="SUPFAM" id="SSF48179">
    <property type="entry name" value="6-phosphogluconate dehydrogenase C-terminal domain-like"/>
    <property type="match status" value="1"/>
</dbReference>
<reference evidence="13 14" key="1">
    <citation type="submission" date="2018-07" db="EMBL/GenBank/DDBJ databases">
        <title>Complete genome sequence of a Pseudomonas plecoglossicida strain pathogenic to the marine fish, Larimichthys crocea.</title>
        <authorList>
            <person name="Tao Z."/>
        </authorList>
    </citation>
    <scope>NUCLEOTIDE SEQUENCE [LARGE SCALE GENOMIC DNA]</scope>
    <source>
        <strain evidence="13 14">XSDHY-P</strain>
    </source>
</reference>
<evidence type="ECO:0000313" key="13">
    <source>
        <dbReference type="EMBL" id="AXM94386.1"/>
    </source>
</evidence>
<evidence type="ECO:0000256" key="8">
    <source>
        <dbReference type="ARBA" id="ARBA00038962"/>
    </source>
</evidence>
<evidence type="ECO:0000256" key="9">
    <source>
        <dbReference type="ARBA" id="ARBA00042709"/>
    </source>
</evidence>
<gene>
    <name evidence="13" type="ORF">DVB73_00325</name>
</gene>
<feature type="site" description="Important for catalytic activity" evidence="10">
    <location>
        <position position="150"/>
    </location>
</feature>
<dbReference type="PANTHER" id="PTHR48075:SF1">
    <property type="entry name" value="LAMBDA-CRYSTALLIN HOMOLOG"/>
    <property type="match status" value="1"/>
</dbReference>
<dbReference type="EMBL" id="CP031146">
    <property type="protein sequence ID" value="AXM94386.1"/>
    <property type="molecule type" value="Genomic_DNA"/>
</dbReference>
<dbReference type="Gene3D" id="1.10.1040.10">
    <property type="entry name" value="N-(1-d-carboxylethyl)-l-norvaline Dehydrogenase, domain 2"/>
    <property type="match status" value="1"/>
</dbReference>
<evidence type="ECO:0000256" key="5">
    <source>
        <dbReference type="ARBA" id="ARBA00022553"/>
    </source>
</evidence>
<proteinExistence type="inferred from homology"/>
<dbReference type="GO" id="GO:0070403">
    <property type="term" value="F:NAD+ binding"/>
    <property type="evidence" value="ECO:0007669"/>
    <property type="project" value="InterPro"/>
</dbReference>
<evidence type="ECO:0000256" key="4">
    <source>
        <dbReference type="ARBA" id="ARBA00022490"/>
    </source>
</evidence>
<protein>
    <recommendedName>
        <fullName evidence="9">L-gulonate 3-dehydrogenase</fullName>
        <ecNumber evidence="8">1.1.1.45</ecNumber>
    </recommendedName>
    <alternativeName>
        <fullName evidence="9">L-gulonate 3-dehydrogenase</fullName>
    </alternativeName>
</protein>
<dbReference type="RefSeq" id="WP_016393678.1">
    <property type="nucleotide sequence ID" value="NZ_CP031146.1"/>
</dbReference>
<dbReference type="GO" id="GO:0050104">
    <property type="term" value="F:L-gulonate 3-dehydrogenase activity"/>
    <property type="evidence" value="ECO:0007669"/>
    <property type="project" value="UniProtKB-EC"/>
</dbReference>
<keyword evidence="4" id="KW-0963">Cytoplasm</keyword>
<dbReference type="GO" id="GO:0006631">
    <property type="term" value="P:fatty acid metabolic process"/>
    <property type="evidence" value="ECO:0007669"/>
    <property type="project" value="InterPro"/>
</dbReference>
<dbReference type="Proteomes" id="UP000256503">
    <property type="component" value="Chromosome"/>
</dbReference>
<dbReference type="InterPro" id="IPR008927">
    <property type="entry name" value="6-PGluconate_DH-like_C_sf"/>
</dbReference>
<sequence length="336" mass="35903">MSGPLRHIAVVGAGRMGEGIALAFAQAGLQVSLIDLKERAAQADYFQAIERNLKAQADSLVALELIGSVQAQQLLARIRLLGPQAGGQALAGCGLVFEAVPEVLAAKREALTWIDRHVAADSIIASTTSTFLVTELAHMVSGPQRMLNAHWLNPAHLMPLVEVSRSAQTCDTVVAELLATLQGIGKVAVVCNASPGFIVPRLQALVMNEAARMVEEGVASAEQIDLAVRSGFGLRFSVLGLLEFIDWGGGDILHHASGYLSQHLGERYQAPQAVLDNMAAGRNGLREGVGFYDYRQVDVPAYRHGRLAELMQRVRQAGLAPHFASGLEALDQPLLL</sequence>
<comment type="subunit">
    <text evidence="3">Homodimer.</text>
</comment>
<evidence type="ECO:0000256" key="6">
    <source>
        <dbReference type="ARBA" id="ARBA00023002"/>
    </source>
</evidence>
<dbReference type="InterPro" id="IPR022694">
    <property type="entry name" value="3-OHacyl-CoA_DH"/>
</dbReference>
<feature type="domain" description="3-hydroxyacyl-CoA dehydrogenase C-terminal" evidence="11">
    <location>
        <begin position="196"/>
        <end position="294"/>
    </location>
</feature>
<dbReference type="PANTHER" id="PTHR48075">
    <property type="entry name" value="3-HYDROXYACYL-COA DEHYDROGENASE FAMILY PROTEIN"/>
    <property type="match status" value="1"/>
</dbReference>
<dbReference type="InterPro" id="IPR036291">
    <property type="entry name" value="NAD(P)-bd_dom_sf"/>
</dbReference>
<dbReference type="NCBIfam" id="NF006125">
    <property type="entry name" value="PRK08269.1"/>
    <property type="match status" value="1"/>
</dbReference>
<dbReference type="InterPro" id="IPR006176">
    <property type="entry name" value="3-OHacyl-CoA_DH_NAD-bd"/>
</dbReference>
<organism evidence="13 14">
    <name type="scientific">Pseudomonas plecoglossicida</name>
    <dbReference type="NCBI Taxonomy" id="70775"/>
    <lineage>
        <taxon>Bacteria</taxon>
        <taxon>Pseudomonadati</taxon>
        <taxon>Pseudomonadota</taxon>
        <taxon>Gammaproteobacteria</taxon>
        <taxon>Pseudomonadales</taxon>
        <taxon>Pseudomonadaceae</taxon>
        <taxon>Pseudomonas</taxon>
    </lineage>
</organism>
<evidence type="ECO:0000256" key="3">
    <source>
        <dbReference type="ARBA" id="ARBA00011738"/>
    </source>
</evidence>
<dbReference type="InterPro" id="IPR006108">
    <property type="entry name" value="3HC_DH_C"/>
</dbReference>
<evidence type="ECO:0000313" key="14">
    <source>
        <dbReference type="Proteomes" id="UP000256503"/>
    </source>
</evidence>
<dbReference type="Pfam" id="PF00725">
    <property type="entry name" value="3HCDH"/>
    <property type="match status" value="1"/>
</dbReference>
<keyword evidence="6 13" id="KW-0560">Oxidoreductase</keyword>